<gene>
    <name evidence="3" type="ORF">SAMN05443999_102433</name>
</gene>
<dbReference type="Gene3D" id="2.30.110.10">
    <property type="entry name" value="Electron Transport, Fmn-binding Protein, Chain A"/>
    <property type="match status" value="1"/>
</dbReference>
<sequence length="308" mass="33115">MTTIDPIDLRKAFGRFMTGVTVVTARAEDGAPVGFTANSFSSVSLDPPMLLVCPGRFLSSHGVFETCRHFAVSVLAEGQEDVSNTFAGFKGDRFARVAYRDDCHGVPVIRGAVAQFSCRTAQVILAGDHSILIGEVARMSDNGGRGLGYAEGRYFSRGLEQVAVTGPGTVRIAGAIVECDGDVILEQTPDGLRPPQVEVPGRVGLREALVAKLAGRGLTVCPDRVYSIFDDGRTGADYAYFLAGGALDHGAGAFRRFRADQLVVQTYTSAAIATMMARYARETRHRRFGLYLGDERSGEVHDFQHQGS</sequence>
<evidence type="ECO:0000313" key="3">
    <source>
        <dbReference type="EMBL" id="SEK86747.1"/>
    </source>
</evidence>
<dbReference type="OrthoDB" id="9792858at2"/>
<dbReference type="PANTHER" id="PTHR30466">
    <property type="entry name" value="FLAVIN REDUCTASE"/>
    <property type="match status" value="1"/>
</dbReference>
<dbReference type="AlphaFoldDB" id="A0A1H7KLD2"/>
<reference evidence="3 4" key="1">
    <citation type="submission" date="2016-10" db="EMBL/GenBank/DDBJ databases">
        <authorList>
            <person name="de Groot N.N."/>
        </authorList>
    </citation>
    <scope>NUCLEOTIDE SEQUENCE [LARGE SCALE GENOMIC DNA]</scope>
    <source>
        <strain evidence="3 4">DSM 100674</strain>
    </source>
</reference>
<evidence type="ECO:0000256" key="1">
    <source>
        <dbReference type="ARBA" id="ARBA00023002"/>
    </source>
</evidence>
<dbReference type="Pfam" id="PF01613">
    <property type="entry name" value="Flavin_Reduct"/>
    <property type="match status" value="1"/>
</dbReference>
<organism evidence="3 4">
    <name type="scientific">Roseovarius azorensis</name>
    <dbReference type="NCBI Taxonomy" id="1287727"/>
    <lineage>
        <taxon>Bacteria</taxon>
        <taxon>Pseudomonadati</taxon>
        <taxon>Pseudomonadota</taxon>
        <taxon>Alphaproteobacteria</taxon>
        <taxon>Rhodobacterales</taxon>
        <taxon>Roseobacteraceae</taxon>
        <taxon>Roseovarius</taxon>
    </lineage>
</organism>
<evidence type="ECO:0000313" key="4">
    <source>
        <dbReference type="Proteomes" id="UP000199582"/>
    </source>
</evidence>
<dbReference type="STRING" id="1287727.SAMN05443999_102433"/>
<feature type="domain" description="Flavin reductase like" evidence="2">
    <location>
        <begin position="13"/>
        <end position="156"/>
    </location>
</feature>
<dbReference type="Gene3D" id="3.90.79.10">
    <property type="entry name" value="Nucleoside Triphosphate Pyrophosphohydrolase"/>
    <property type="match status" value="1"/>
</dbReference>
<protein>
    <submittedName>
        <fullName evidence="3">NADH-FMN oxidoreductase RutF, flavin reductase (DIM6/NTAB) family</fullName>
    </submittedName>
</protein>
<evidence type="ECO:0000259" key="2">
    <source>
        <dbReference type="SMART" id="SM00903"/>
    </source>
</evidence>
<dbReference type="GO" id="GO:0010181">
    <property type="term" value="F:FMN binding"/>
    <property type="evidence" value="ECO:0007669"/>
    <property type="project" value="InterPro"/>
</dbReference>
<dbReference type="InterPro" id="IPR002563">
    <property type="entry name" value="Flavin_Rdtase-like_dom"/>
</dbReference>
<dbReference type="Proteomes" id="UP000199582">
    <property type="component" value="Unassembled WGS sequence"/>
</dbReference>
<name>A0A1H7KLD2_9RHOB</name>
<dbReference type="InterPro" id="IPR012349">
    <property type="entry name" value="Split_barrel_FMN-bd"/>
</dbReference>
<keyword evidence="1" id="KW-0560">Oxidoreductase</keyword>
<dbReference type="SUPFAM" id="SSF50475">
    <property type="entry name" value="FMN-binding split barrel"/>
    <property type="match status" value="1"/>
</dbReference>
<dbReference type="RefSeq" id="WP_093033163.1">
    <property type="nucleotide sequence ID" value="NZ_FOAG01000002.1"/>
</dbReference>
<dbReference type="EMBL" id="FOAG01000002">
    <property type="protein sequence ID" value="SEK86747.1"/>
    <property type="molecule type" value="Genomic_DNA"/>
</dbReference>
<dbReference type="GO" id="GO:0042602">
    <property type="term" value="F:riboflavin reductase (NADPH) activity"/>
    <property type="evidence" value="ECO:0007669"/>
    <property type="project" value="TreeGrafter"/>
</dbReference>
<keyword evidence="4" id="KW-1185">Reference proteome</keyword>
<dbReference type="InterPro" id="IPR050268">
    <property type="entry name" value="NADH-dep_flavin_reductase"/>
</dbReference>
<dbReference type="PANTHER" id="PTHR30466:SF1">
    <property type="entry name" value="FMN REDUCTASE (NADH) RUTF"/>
    <property type="match status" value="1"/>
</dbReference>
<accession>A0A1H7KLD2</accession>
<dbReference type="SMART" id="SM00903">
    <property type="entry name" value="Flavin_Reduct"/>
    <property type="match status" value="1"/>
</dbReference>
<proteinExistence type="predicted"/>